<evidence type="ECO:0000313" key="2">
    <source>
        <dbReference type="EMBL" id="PEN10368.1"/>
    </source>
</evidence>
<dbReference type="RefSeq" id="WP_098079293.1">
    <property type="nucleotide sequence ID" value="NZ_PDEQ01000015.1"/>
</dbReference>
<sequence>MQNQVEKPVLDAKEAATRLDLDPSTVRYRCRAGRYPGAFKVGKSWAIPRMAVLEEAEKPKA</sequence>
<comment type="caution">
    <text evidence="2">The sequence shown here is derived from an EMBL/GenBank/DDBJ whole genome shotgun (WGS) entry which is preliminary data.</text>
</comment>
<gene>
    <name evidence="2" type="ORF">CRI94_17270</name>
</gene>
<name>A0A2A8CTC7_9BACT</name>
<dbReference type="GO" id="GO:0003677">
    <property type="term" value="F:DNA binding"/>
    <property type="evidence" value="ECO:0007669"/>
    <property type="project" value="UniProtKB-KW"/>
</dbReference>
<dbReference type="Proteomes" id="UP000220102">
    <property type="component" value="Unassembled WGS sequence"/>
</dbReference>
<keyword evidence="2" id="KW-0238">DNA-binding</keyword>
<organism evidence="2 3">
    <name type="scientific">Longibacter salinarum</name>
    <dbReference type="NCBI Taxonomy" id="1850348"/>
    <lineage>
        <taxon>Bacteria</taxon>
        <taxon>Pseudomonadati</taxon>
        <taxon>Rhodothermota</taxon>
        <taxon>Rhodothermia</taxon>
        <taxon>Rhodothermales</taxon>
        <taxon>Salisaetaceae</taxon>
        <taxon>Longibacter</taxon>
    </lineage>
</organism>
<dbReference type="InterPro" id="IPR041657">
    <property type="entry name" value="HTH_17"/>
</dbReference>
<feature type="domain" description="Helix-turn-helix" evidence="1">
    <location>
        <begin position="9"/>
        <end position="54"/>
    </location>
</feature>
<reference evidence="2 3" key="1">
    <citation type="submission" date="2017-10" db="EMBL/GenBank/DDBJ databases">
        <title>Draft genome of Longibacter Salinarum.</title>
        <authorList>
            <person name="Goh K.M."/>
            <person name="Shamsir M.S."/>
            <person name="Lim S.W."/>
        </authorList>
    </citation>
    <scope>NUCLEOTIDE SEQUENCE [LARGE SCALE GENOMIC DNA]</scope>
    <source>
        <strain evidence="2 3">KCTC 52045</strain>
    </source>
</reference>
<dbReference type="AlphaFoldDB" id="A0A2A8CTC7"/>
<evidence type="ECO:0000313" key="3">
    <source>
        <dbReference type="Proteomes" id="UP000220102"/>
    </source>
</evidence>
<keyword evidence="3" id="KW-1185">Reference proteome</keyword>
<dbReference type="EMBL" id="PDEQ01000015">
    <property type="protein sequence ID" value="PEN10368.1"/>
    <property type="molecule type" value="Genomic_DNA"/>
</dbReference>
<evidence type="ECO:0000259" key="1">
    <source>
        <dbReference type="Pfam" id="PF12728"/>
    </source>
</evidence>
<protein>
    <submittedName>
        <fullName evidence="2">DNA-binding protein</fullName>
    </submittedName>
</protein>
<dbReference type="OrthoDB" id="9814400at2"/>
<proteinExistence type="predicted"/>
<accession>A0A2A8CTC7</accession>
<dbReference type="Pfam" id="PF12728">
    <property type="entry name" value="HTH_17"/>
    <property type="match status" value="1"/>
</dbReference>